<evidence type="ECO:0000313" key="1">
    <source>
        <dbReference type="EMBL" id="CAG7784973.1"/>
    </source>
</evidence>
<name>A0A8J2K9Z7_9HEXA</name>
<dbReference type="EMBL" id="CAJVCH010286528">
    <property type="protein sequence ID" value="CAG7784973.1"/>
    <property type="molecule type" value="Genomic_DNA"/>
</dbReference>
<accession>A0A8J2K9Z7</accession>
<proteinExistence type="predicted"/>
<dbReference type="Proteomes" id="UP000708208">
    <property type="component" value="Unassembled WGS sequence"/>
</dbReference>
<reference evidence="1" key="1">
    <citation type="submission" date="2021-06" db="EMBL/GenBank/DDBJ databases">
        <authorList>
            <person name="Hodson N. C."/>
            <person name="Mongue J. A."/>
            <person name="Jaron S. K."/>
        </authorList>
    </citation>
    <scope>NUCLEOTIDE SEQUENCE</scope>
</reference>
<organism evidence="1 2">
    <name type="scientific">Allacma fusca</name>
    <dbReference type="NCBI Taxonomy" id="39272"/>
    <lineage>
        <taxon>Eukaryota</taxon>
        <taxon>Metazoa</taxon>
        <taxon>Ecdysozoa</taxon>
        <taxon>Arthropoda</taxon>
        <taxon>Hexapoda</taxon>
        <taxon>Collembola</taxon>
        <taxon>Symphypleona</taxon>
        <taxon>Sminthuridae</taxon>
        <taxon>Allacma</taxon>
    </lineage>
</organism>
<evidence type="ECO:0000313" key="2">
    <source>
        <dbReference type="Proteomes" id="UP000708208"/>
    </source>
</evidence>
<dbReference type="AlphaFoldDB" id="A0A8J2K9Z7"/>
<protein>
    <submittedName>
        <fullName evidence="1">Uncharacterized protein</fullName>
    </submittedName>
</protein>
<comment type="caution">
    <text evidence="1">The sequence shown here is derived from an EMBL/GenBank/DDBJ whole genome shotgun (WGS) entry which is preliminary data.</text>
</comment>
<feature type="non-terminal residue" evidence="1">
    <location>
        <position position="1"/>
    </location>
</feature>
<gene>
    <name evidence="1" type="ORF">AFUS01_LOCUS23626</name>
</gene>
<sequence length="120" mass="12689">MIIEHAHGSPECLAELGRELDVVWATWEACMAENHPCLPQCTFEREGATDGGTMTLGSWSAQIRGRLSAGLCDALDANMAQCLSAVGGSVGADSPCENWEAVGGCIVNSLETVCDGVYRR</sequence>
<keyword evidence="2" id="KW-1185">Reference proteome</keyword>